<comment type="pathway">
    <text evidence="2">Glycolipid biosynthesis; glycosylphosphatidylinositol-anchor biosynthesis.</text>
</comment>
<evidence type="ECO:0000256" key="8">
    <source>
        <dbReference type="SAM" id="Coils"/>
    </source>
</evidence>
<feature type="coiled-coil region" evidence="8">
    <location>
        <begin position="165"/>
        <end position="192"/>
    </location>
</feature>
<dbReference type="AlphaFoldDB" id="A0A9Q0R6D1"/>
<proteinExistence type="predicted"/>
<gene>
    <name evidence="10" type="ORF">M0811_12507</name>
</gene>
<evidence type="ECO:0000313" key="10">
    <source>
        <dbReference type="EMBL" id="KAJ5068171.1"/>
    </source>
</evidence>
<accession>A0A9Q0R6D1</accession>
<dbReference type="GO" id="GO:0006506">
    <property type="term" value="P:GPI anchor biosynthetic process"/>
    <property type="evidence" value="ECO:0007669"/>
    <property type="project" value="UniProtKB-KW"/>
</dbReference>
<feature type="transmembrane region" description="Helical" evidence="9">
    <location>
        <begin position="97"/>
        <end position="116"/>
    </location>
</feature>
<dbReference type="InterPro" id="IPR009580">
    <property type="entry name" value="GPI_biosynthesis_protein_Pig-F"/>
</dbReference>
<dbReference type="GO" id="GO:0005789">
    <property type="term" value="C:endoplasmic reticulum membrane"/>
    <property type="evidence" value="ECO:0007669"/>
    <property type="project" value="UniProtKB-SubCell"/>
</dbReference>
<keyword evidence="4 9" id="KW-0812">Transmembrane</keyword>
<protein>
    <submittedName>
        <fullName evidence="10">Phosphatidylinositol-glycan biosynthesis class f protein-related</fullName>
    </submittedName>
</protein>
<dbReference type="OrthoDB" id="17366at2759"/>
<dbReference type="Pfam" id="PF06699">
    <property type="entry name" value="PIG-F"/>
    <property type="match status" value="2"/>
</dbReference>
<evidence type="ECO:0000313" key="11">
    <source>
        <dbReference type="Proteomes" id="UP001149090"/>
    </source>
</evidence>
<dbReference type="EMBL" id="JAPDFW010000119">
    <property type="protein sequence ID" value="KAJ5068171.1"/>
    <property type="molecule type" value="Genomic_DNA"/>
</dbReference>
<feature type="transmembrane region" description="Helical" evidence="9">
    <location>
        <begin position="128"/>
        <end position="146"/>
    </location>
</feature>
<name>A0A9Q0R6D1_ANAIG</name>
<evidence type="ECO:0000256" key="3">
    <source>
        <dbReference type="ARBA" id="ARBA00022502"/>
    </source>
</evidence>
<comment type="caution">
    <text evidence="10">The sequence shown here is derived from an EMBL/GenBank/DDBJ whole genome shotgun (WGS) entry which is preliminary data.</text>
</comment>
<evidence type="ECO:0000256" key="9">
    <source>
        <dbReference type="SAM" id="Phobius"/>
    </source>
</evidence>
<feature type="transmembrane region" description="Helical" evidence="9">
    <location>
        <begin position="35"/>
        <end position="57"/>
    </location>
</feature>
<evidence type="ECO:0000256" key="1">
    <source>
        <dbReference type="ARBA" id="ARBA00004477"/>
    </source>
</evidence>
<keyword evidence="3" id="KW-0337">GPI-anchor biosynthesis</keyword>
<keyword evidence="5" id="KW-0256">Endoplasmic reticulum</keyword>
<comment type="subcellular location">
    <subcellularLocation>
        <location evidence="1">Endoplasmic reticulum membrane</location>
        <topology evidence="1">Multi-pass membrane protein</topology>
    </subcellularLocation>
</comment>
<keyword evidence="11" id="KW-1185">Reference proteome</keyword>
<evidence type="ECO:0000256" key="2">
    <source>
        <dbReference type="ARBA" id="ARBA00004687"/>
    </source>
</evidence>
<keyword evidence="6 9" id="KW-1133">Transmembrane helix</keyword>
<dbReference type="Proteomes" id="UP001149090">
    <property type="component" value="Unassembled WGS sequence"/>
</dbReference>
<feature type="transmembrane region" description="Helical" evidence="9">
    <location>
        <begin position="212"/>
        <end position="239"/>
    </location>
</feature>
<feature type="transmembrane region" description="Helical" evidence="9">
    <location>
        <begin position="259"/>
        <end position="277"/>
    </location>
</feature>
<keyword evidence="8" id="KW-0175">Coiled coil</keyword>
<feature type="transmembrane region" description="Helical" evidence="9">
    <location>
        <begin position="7"/>
        <end position="29"/>
    </location>
</feature>
<evidence type="ECO:0000256" key="5">
    <source>
        <dbReference type="ARBA" id="ARBA00022824"/>
    </source>
</evidence>
<evidence type="ECO:0000256" key="7">
    <source>
        <dbReference type="ARBA" id="ARBA00023136"/>
    </source>
</evidence>
<evidence type="ECO:0000256" key="4">
    <source>
        <dbReference type="ARBA" id="ARBA00022692"/>
    </source>
</evidence>
<evidence type="ECO:0000256" key="6">
    <source>
        <dbReference type="ARBA" id="ARBA00022989"/>
    </source>
</evidence>
<sequence>MFFQKKAHLIIISLLILSSIIPGFFYIPWNLEKLLTLSTIILLIQFSSCFLFSIFFIKKKNHQMNSLKKTKTQQTNIKFFNKGSFVEKILRRSVSMILLLLIGIISFYLIAILFGAPLLSQFKDTFNWAYFISILSLIPLSCFYSIDDLTSIKSVLLLSYFFGRKIGLKEKEDEKKAKIEKIEKKAKIEEVEKIPKVEKIGKKKMSYSEDELVENFIFGLSSVSFIGPVIGTWISSVVYPLDWDRPWQKWPIPACFGSFFGYEVSLVLFFLFALFRFRRREDDLNKKKLK</sequence>
<reference evidence="10" key="1">
    <citation type="submission" date="2022-10" db="EMBL/GenBank/DDBJ databases">
        <title>Novel sulphate-reducing endosymbionts in the free-living metamonad Anaeramoeba.</title>
        <authorList>
            <person name="Jerlstrom-Hultqvist J."/>
            <person name="Cepicka I."/>
            <person name="Gallot-Lavallee L."/>
            <person name="Salas-Leiva D."/>
            <person name="Curtis B.A."/>
            <person name="Zahonova K."/>
            <person name="Pipaliya S."/>
            <person name="Dacks J."/>
            <person name="Roger A.J."/>
        </authorList>
    </citation>
    <scope>NUCLEOTIDE SEQUENCE</scope>
    <source>
        <strain evidence="10">BMAN</strain>
    </source>
</reference>
<organism evidence="10 11">
    <name type="scientific">Anaeramoeba ignava</name>
    <name type="common">Anaerobic marine amoeba</name>
    <dbReference type="NCBI Taxonomy" id="1746090"/>
    <lineage>
        <taxon>Eukaryota</taxon>
        <taxon>Metamonada</taxon>
        <taxon>Anaeramoebidae</taxon>
        <taxon>Anaeramoeba</taxon>
    </lineage>
</organism>
<keyword evidence="7 9" id="KW-0472">Membrane</keyword>